<keyword evidence="3" id="KW-1185">Reference proteome</keyword>
<evidence type="ECO:0000256" key="1">
    <source>
        <dbReference type="SAM" id="MobiDB-lite"/>
    </source>
</evidence>
<dbReference type="EMBL" id="LWDF02000464">
    <property type="protein sequence ID" value="KAE8246662.1"/>
    <property type="molecule type" value="Genomic_DNA"/>
</dbReference>
<proteinExistence type="predicted"/>
<dbReference type="AlphaFoldDB" id="A0A8T8SRH2"/>
<sequence length="164" mass="17029">MTILKNRGLSNLQAVNHLFPSPAKSVALTKVSSEADGRAHHTACFAALPFAHDTILDSLHHIPIAHFCLHLALPYLPPIARNQYRDIVECLPCPTAAPGHHIPTDTMAARALSKLNRDGSAMPKRYPRGILPPPSGSPKEGGGGKGGMIHPGNGGGGGGGGHGP</sequence>
<evidence type="ECO:0000313" key="3">
    <source>
        <dbReference type="Proteomes" id="UP000077521"/>
    </source>
</evidence>
<comment type="caution">
    <text evidence="2">The sequence shown here is derived from an EMBL/GenBank/DDBJ whole genome shotgun (WGS) entry which is preliminary data.</text>
</comment>
<reference evidence="2" key="2">
    <citation type="journal article" date="2019" name="IMA Fungus">
        <title>Genome sequencing and comparison of five Tilletia species to identify candidate genes for the detection of regulated species infecting wheat.</title>
        <authorList>
            <person name="Nguyen H.D.T."/>
            <person name="Sultana T."/>
            <person name="Kesanakurti P."/>
            <person name="Hambleton S."/>
        </authorList>
    </citation>
    <scope>NUCLEOTIDE SEQUENCE</scope>
    <source>
        <strain evidence="2">DAOMC 236416</strain>
    </source>
</reference>
<evidence type="ECO:0000313" key="2">
    <source>
        <dbReference type="EMBL" id="KAE8246662.1"/>
    </source>
</evidence>
<feature type="compositionally biased region" description="Gly residues" evidence="1">
    <location>
        <begin position="139"/>
        <end position="164"/>
    </location>
</feature>
<dbReference type="Proteomes" id="UP000077521">
    <property type="component" value="Unassembled WGS sequence"/>
</dbReference>
<reference evidence="2" key="1">
    <citation type="submission" date="2016-04" db="EMBL/GenBank/DDBJ databases">
        <authorList>
            <person name="Nguyen H.D."/>
            <person name="Samba Siva P."/>
            <person name="Cullis J."/>
            <person name="Levesque C.A."/>
            <person name="Hambleton S."/>
        </authorList>
    </citation>
    <scope>NUCLEOTIDE SEQUENCE</scope>
    <source>
        <strain evidence="2">DAOMC 236416</strain>
    </source>
</reference>
<name>A0A8T8SRH2_9BASI</name>
<organism evidence="2 3">
    <name type="scientific">Tilletia indica</name>
    <dbReference type="NCBI Taxonomy" id="43049"/>
    <lineage>
        <taxon>Eukaryota</taxon>
        <taxon>Fungi</taxon>
        <taxon>Dikarya</taxon>
        <taxon>Basidiomycota</taxon>
        <taxon>Ustilaginomycotina</taxon>
        <taxon>Exobasidiomycetes</taxon>
        <taxon>Tilletiales</taxon>
        <taxon>Tilletiaceae</taxon>
        <taxon>Tilletia</taxon>
    </lineage>
</organism>
<accession>A0A8T8SRH2</accession>
<gene>
    <name evidence="2" type="ORF">A4X13_0g5681</name>
</gene>
<protein>
    <submittedName>
        <fullName evidence="2">Uncharacterized protein</fullName>
    </submittedName>
</protein>
<feature type="region of interest" description="Disordered" evidence="1">
    <location>
        <begin position="118"/>
        <end position="164"/>
    </location>
</feature>